<evidence type="ECO:0000313" key="1">
    <source>
        <dbReference type="EMBL" id="KAH6948104.1"/>
    </source>
</evidence>
<accession>A0ACB7TPM3</accession>
<evidence type="ECO:0000313" key="2">
    <source>
        <dbReference type="Proteomes" id="UP000821845"/>
    </source>
</evidence>
<reference evidence="1" key="1">
    <citation type="submission" date="2020-05" db="EMBL/GenBank/DDBJ databases">
        <title>Large-scale comparative analyses of tick genomes elucidate their genetic diversity and vector capacities.</title>
        <authorList>
            <person name="Jia N."/>
            <person name="Wang J."/>
            <person name="Shi W."/>
            <person name="Du L."/>
            <person name="Sun Y."/>
            <person name="Zhan W."/>
            <person name="Jiang J."/>
            <person name="Wang Q."/>
            <person name="Zhang B."/>
            <person name="Ji P."/>
            <person name="Sakyi L.B."/>
            <person name="Cui X."/>
            <person name="Yuan T."/>
            <person name="Jiang B."/>
            <person name="Yang W."/>
            <person name="Lam T.T.-Y."/>
            <person name="Chang Q."/>
            <person name="Ding S."/>
            <person name="Wang X."/>
            <person name="Zhu J."/>
            <person name="Ruan X."/>
            <person name="Zhao L."/>
            <person name="Wei J."/>
            <person name="Que T."/>
            <person name="Du C."/>
            <person name="Cheng J."/>
            <person name="Dai P."/>
            <person name="Han X."/>
            <person name="Huang E."/>
            <person name="Gao Y."/>
            <person name="Liu J."/>
            <person name="Shao H."/>
            <person name="Ye R."/>
            <person name="Li L."/>
            <person name="Wei W."/>
            <person name="Wang X."/>
            <person name="Wang C."/>
            <person name="Yang T."/>
            <person name="Huo Q."/>
            <person name="Li W."/>
            <person name="Guo W."/>
            <person name="Chen H."/>
            <person name="Zhou L."/>
            <person name="Ni X."/>
            <person name="Tian J."/>
            <person name="Zhou Y."/>
            <person name="Sheng Y."/>
            <person name="Liu T."/>
            <person name="Pan Y."/>
            <person name="Xia L."/>
            <person name="Li J."/>
            <person name="Zhao F."/>
            <person name="Cao W."/>
        </authorList>
    </citation>
    <scope>NUCLEOTIDE SEQUENCE</scope>
    <source>
        <strain evidence="1">Hyas-2018</strain>
    </source>
</reference>
<organism evidence="1 2">
    <name type="scientific">Hyalomma asiaticum</name>
    <name type="common">Tick</name>
    <dbReference type="NCBI Taxonomy" id="266040"/>
    <lineage>
        <taxon>Eukaryota</taxon>
        <taxon>Metazoa</taxon>
        <taxon>Ecdysozoa</taxon>
        <taxon>Arthropoda</taxon>
        <taxon>Chelicerata</taxon>
        <taxon>Arachnida</taxon>
        <taxon>Acari</taxon>
        <taxon>Parasitiformes</taxon>
        <taxon>Ixodida</taxon>
        <taxon>Ixodoidea</taxon>
        <taxon>Ixodidae</taxon>
        <taxon>Hyalomminae</taxon>
        <taxon>Hyalomma</taxon>
    </lineage>
</organism>
<proteinExistence type="predicted"/>
<name>A0ACB7TPM3_HYAAI</name>
<comment type="caution">
    <text evidence="1">The sequence shown here is derived from an EMBL/GenBank/DDBJ whole genome shotgun (WGS) entry which is preliminary data.</text>
</comment>
<sequence length="151" mass="16888">MKCACTTCQKTFPRGFGAQQSNRVTVHICLVVMVDQTPDRNGVIVCIVWTLAAPEARLQRVCQRVCPEDEQGFVATHHIGRFAYVQWHGGSLRPLIPVHHLGHRSIGYVSREGFLVGAFVPVLAETEHVEESTLVPAAMRRILGFSFCLYR</sequence>
<dbReference type="Proteomes" id="UP000821845">
    <property type="component" value="Chromosome 1"/>
</dbReference>
<dbReference type="EMBL" id="CM023481">
    <property type="protein sequence ID" value="KAH6948104.1"/>
    <property type="molecule type" value="Genomic_DNA"/>
</dbReference>
<gene>
    <name evidence="1" type="ORF">HPB50_022973</name>
</gene>
<protein>
    <submittedName>
        <fullName evidence="1">Uncharacterized protein</fullName>
    </submittedName>
</protein>
<keyword evidence="2" id="KW-1185">Reference proteome</keyword>